<comment type="caution">
    <text evidence="1">The sequence shown here is derived from an EMBL/GenBank/DDBJ whole genome shotgun (WGS) entry which is preliminary data.</text>
</comment>
<dbReference type="Proteomes" id="UP001231189">
    <property type="component" value="Unassembled WGS sequence"/>
</dbReference>
<evidence type="ECO:0000313" key="2">
    <source>
        <dbReference type="Proteomes" id="UP001231189"/>
    </source>
</evidence>
<dbReference type="Gene3D" id="3.30.70.270">
    <property type="match status" value="1"/>
</dbReference>
<proteinExistence type="predicted"/>
<reference evidence="1" key="1">
    <citation type="submission" date="2023-07" db="EMBL/GenBank/DDBJ databases">
        <title>A chromosome-level genome assembly of Lolium multiflorum.</title>
        <authorList>
            <person name="Chen Y."/>
            <person name="Copetti D."/>
            <person name="Kolliker R."/>
            <person name="Studer B."/>
        </authorList>
    </citation>
    <scope>NUCLEOTIDE SEQUENCE</scope>
    <source>
        <strain evidence="1">02402/16</strain>
        <tissue evidence="1">Leaf</tissue>
    </source>
</reference>
<dbReference type="PANTHER" id="PTHR37984">
    <property type="entry name" value="PROTEIN CBG26694"/>
    <property type="match status" value="1"/>
</dbReference>
<dbReference type="InterPro" id="IPR050951">
    <property type="entry name" value="Retrovirus_Pol_polyprotein"/>
</dbReference>
<accession>A0AAD8S6Z6</accession>
<dbReference type="EMBL" id="JAUUTY010000004">
    <property type="protein sequence ID" value="KAK1645898.1"/>
    <property type="molecule type" value="Genomic_DNA"/>
</dbReference>
<evidence type="ECO:0000313" key="1">
    <source>
        <dbReference type="EMBL" id="KAK1645898.1"/>
    </source>
</evidence>
<dbReference type="SUPFAM" id="SSF56672">
    <property type="entry name" value="DNA/RNA polymerases"/>
    <property type="match status" value="1"/>
</dbReference>
<dbReference type="InterPro" id="IPR043502">
    <property type="entry name" value="DNA/RNA_pol_sf"/>
</dbReference>
<dbReference type="InterPro" id="IPR043128">
    <property type="entry name" value="Rev_trsase/Diguanyl_cyclase"/>
</dbReference>
<dbReference type="PANTHER" id="PTHR37984:SF5">
    <property type="entry name" value="PROTEIN NYNRIN-LIKE"/>
    <property type="match status" value="1"/>
</dbReference>
<dbReference type="AlphaFoldDB" id="A0AAD8S6Z6"/>
<name>A0AAD8S6Z6_LOLMU</name>
<gene>
    <name evidence="1" type="ORF">QYE76_063703</name>
</gene>
<organism evidence="1 2">
    <name type="scientific">Lolium multiflorum</name>
    <name type="common">Italian ryegrass</name>
    <name type="synonym">Lolium perenne subsp. multiflorum</name>
    <dbReference type="NCBI Taxonomy" id="4521"/>
    <lineage>
        <taxon>Eukaryota</taxon>
        <taxon>Viridiplantae</taxon>
        <taxon>Streptophyta</taxon>
        <taxon>Embryophyta</taxon>
        <taxon>Tracheophyta</taxon>
        <taxon>Spermatophyta</taxon>
        <taxon>Magnoliopsida</taxon>
        <taxon>Liliopsida</taxon>
        <taxon>Poales</taxon>
        <taxon>Poaceae</taxon>
        <taxon>BOP clade</taxon>
        <taxon>Pooideae</taxon>
        <taxon>Poodae</taxon>
        <taxon>Poeae</taxon>
        <taxon>Poeae Chloroplast Group 2 (Poeae type)</taxon>
        <taxon>Loliodinae</taxon>
        <taxon>Loliinae</taxon>
        <taxon>Lolium</taxon>
    </lineage>
</organism>
<keyword evidence="2" id="KW-1185">Reference proteome</keyword>
<sequence>MVTHSLHRHSESLVNTLEHVAFRMIQEVMKYQHPLLGPALGTYQGEVPLQSRPSSSFASAAPEVPISPSCAVDSIEDAYPGRCQPRNSFNINMVELGHHPDEGIDEGSCSHSKDGEEAALCDRPRHRQNILVMIKMEADSSDRPVVSVSPALPVCVDLTGDGKLGYGFTSADELEEVDIGPGDKPRPTFISKKLDPQLRGQMIALLKEYPDCFAWDYTEMPGLDRSIIEHPLKKGFRPFQQRARQMRAEILEEVKKEIEKMLAAGLSGHAGFLVHERGIEIGLKSQEAVRTMQPPTTKKELQRLIGKINFVRRFISNLSGRIEPFMAL</sequence>
<protein>
    <submittedName>
        <fullName evidence="1">Uncharacterized protein</fullName>
    </submittedName>
</protein>